<comment type="caution">
    <text evidence="2">The sequence shown here is derived from an EMBL/GenBank/DDBJ whole genome shotgun (WGS) entry which is preliminary data.</text>
</comment>
<dbReference type="CDD" id="cd00093">
    <property type="entry name" value="HTH_XRE"/>
    <property type="match status" value="1"/>
</dbReference>
<reference evidence="3" key="1">
    <citation type="journal article" date="2019" name="Int. J. Syst. Evol. Microbiol.">
        <title>The Global Catalogue of Microorganisms (GCM) 10K type strain sequencing project: providing services to taxonomists for standard genome sequencing and annotation.</title>
        <authorList>
            <consortium name="The Broad Institute Genomics Platform"/>
            <consortium name="The Broad Institute Genome Sequencing Center for Infectious Disease"/>
            <person name="Wu L."/>
            <person name="Ma J."/>
        </authorList>
    </citation>
    <scope>NUCLEOTIDE SEQUENCE [LARGE SCALE GENOMIC DNA]</scope>
    <source>
        <strain evidence="3">JCM 10649</strain>
    </source>
</reference>
<dbReference type="EMBL" id="BAAAHB010000009">
    <property type="protein sequence ID" value="GAA0451947.1"/>
    <property type="molecule type" value="Genomic_DNA"/>
</dbReference>
<dbReference type="Gene3D" id="1.10.260.40">
    <property type="entry name" value="lambda repressor-like DNA-binding domains"/>
    <property type="match status" value="1"/>
</dbReference>
<gene>
    <name evidence="2" type="ORF">GCM10009544_13400</name>
</gene>
<dbReference type="SMART" id="SM00530">
    <property type="entry name" value="HTH_XRE"/>
    <property type="match status" value="1"/>
</dbReference>
<proteinExistence type="predicted"/>
<protein>
    <submittedName>
        <fullName evidence="2">Helix-turn-helix transcriptional regulator</fullName>
    </submittedName>
</protein>
<dbReference type="Proteomes" id="UP001499895">
    <property type="component" value="Unassembled WGS sequence"/>
</dbReference>
<dbReference type="PROSITE" id="PS50943">
    <property type="entry name" value="HTH_CROC1"/>
    <property type="match status" value="1"/>
</dbReference>
<accession>A0ABP3JF97</accession>
<evidence type="ECO:0000313" key="3">
    <source>
        <dbReference type="Proteomes" id="UP001499895"/>
    </source>
</evidence>
<sequence>MRKLRERAGMTASQAGALLGADQARVSNMESGRVGISADRLRTLAGHYACADEQLVEALVAMVGDRTRHWWEEYRTLLPAGQLDLAELEHHATSLRTAQTATLPGLLQTVEHARVVFGQGIPSLRPPEVEHRISYRVKRQDVLFRDDPVPYTAIIHEAALRMRFGGRDITRRQLEHILTMSERPGVTVLVLPFAAGEFPGSGQTLCYATGPVQALDTIQLDQSHGVVFHDAESKLQRYRQLLRRLEELALDPAGSRDLIRLVAREL</sequence>
<dbReference type="Pfam" id="PF13560">
    <property type="entry name" value="HTH_31"/>
    <property type="match status" value="1"/>
</dbReference>
<dbReference type="InterPro" id="IPR010982">
    <property type="entry name" value="Lambda_DNA-bd_dom_sf"/>
</dbReference>
<feature type="domain" description="HTH cro/C1-type" evidence="1">
    <location>
        <begin position="1"/>
        <end position="55"/>
    </location>
</feature>
<organism evidence="2 3">
    <name type="scientific">Streptomyces stramineus</name>
    <dbReference type="NCBI Taxonomy" id="173861"/>
    <lineage>
        <taxon>Bacteria</taxon>
        <taxon>Bacillati</taxon>
        <taxon>Actinomycetota</taxon>
        <taxon>Actinomycetes</taxon>
        <taxon>Kitasatosporales</taxon>
        <taxon>Streptomycetaceae</taxon>
        <taxon>Streptomyces</taxon>
    </lineage>
</organism>
<evidence type="ECO:0000313" key="2">
    <source>
        <dbReference type="EMBL" id="GAA0451947.1"/>
    </source>
</evidence>
<dbReference type="InterPro" id="IPR001387">
    <property type="entry name" value="Cro/C1-type_HTH"/>
</dbReference>
<dbReference type="Pfam" id="PF19054">
    <property type="entry name" value="DUF5753"/>
    <property type="match status" value="1"/>
</dbReference>
<keyword evidence="3" id="KW-1185">Reference proteome</keyword>
<evidence type="ECO:0000259" key="1">
    <source>
        <dbReference type="PROSITE" id="PS50943"/>
    </source>
</evidence>
<dbReference type="SUPFAM" id="SSF47413">
    <property type="entry name" value="lambda repressor-like DNA-binding domains"/>
    <property type="match status" value="1"/>
</dbReference>
<name>A0ABP3JF97_9ACTN</name>
<dbReference type="InterPro" id="IPR043917">
    <property type="entry name" value="DUF5753"/>
</dbReference>